<keyword evidence="3" id="KW-0378">Hydrolase</keyword>
<dbReference type="Gene3D" id="3.40.50.300">
    <property type="entry name" value="P-loop containing nucleotide triphosphate hydrolases"/>
    <property type="match status" value="2"/>
</dbReference>
<dbReference type="STRING" id="261392.SAMN02745149_01158"/>
<keyword evidence="4" id="KW-1185">Reference proteome</keyword>
<feature type="domain" description="Rad50/SbcC-type AAA" evidence="2">
    <location>
        <begin position="6"/>
        <end position="236"/>
    </location>
</feature>
<reference evidence="3 4" key="1">
    <citation type="submission" date="2017-02" db="EMBL/GenBank/DDBJ databases">
        <authorList>
            <person name="Peterson S.W."/>
        </authorList>
    </citation>
    <scope>NUCLEOTIDE SEQUENCE [LARGE SCALE GENOMIC DNA]</scope>
    <source>
        <strain evidence="3 4">ATCC BAA-908</strain>
    </source>
</reference>
<evidence type="ECO:0000259" key="2">
    <source>
        <dbReference type="Pfam" id="PF13476"/>
    </source>
</evidence>
<dbReference type="AlphaFoldDB" id="A0A1T4KET0"/>
<evidence type="ECO:0000256" key="1">
    <source>
        <dbReference type="SAM" id="Coils"/>
    </source>
</evidence>
<feature type="coiled-coil region" evidence="1">
    <location>
        <begin position="711"/>
        <end position="755"/>
    </location>
</feature>
<dbReference type="PANTHER" id="PTHR32114:SF2">
    <property type="entry name" value="ABC TRANSPORTER ABCH.3"/>
    <property type="match status" value="1"/>
</dbReference>
<feature type="coiled-coil region" evidence="1">
    <location>
        <begin position="441"/>
        <end position="478"/>
    </location>
</feature>
<dbReference type="GO" id="GO:0006302">
    <property type="term" value="P:double-strand break repair"/>
    <property type="evidence" value="ECO:0007669"/>
    <property type="project" value="InterPro"/>
</dbReference>
<dbReference type="GO" id="GO:0004527">
    <property type="term" value="F:exonuclease activity"/>
    <property type="evidence" value="ECO:0007669"/>
    <property type="project" value="UniProtKB-KW"/>
</dbReference>
<keyword evidence="3" id="KW-0540">Nuclease</keyword>
<dbReference type="InterPro" id="IPR038729">
    <property type="entry name" value="Rad50/SbcC_AAA"/>
</dbReference>
<organism evidence="3 4">
    <name type="scientific">Treponema porcinum</name>
    <dbReference type="NCBI Taxonomy" id="261392"/>
    <lineage>
        <taxon>Bacteria</taxon>
        <taxon>Pseudomonadati</taxon>
        <taxon>Spirochaetota</taxon>
        <taxon>Spirochaetia</taxon>
        <taxon>Spirochaetales</taxon>
        <taxon>Treponemataceae</taxon>
        <taxon>Treponema</taxon>
    </lineage>
</organism>
<name>A0A1T4KET0_TREPO</name>
<dbReference type="PANTHER" id="PTHR32114">
    <property type="entry name" value="ABC TRANSPORTER ABCH.3"/>
    <property type="match status" value="1"/>
</dbReference>
<feature type="coiled-coil region" evidence="1">
    <location>
        <begin position="274"/>
        <end position="362"/>
    </location>
</feature>
<dbReference type="GO" id="GO:0016887">
    <property type="term" value="F:ATP hydrolysis activity"/>
    <property type="evidence" value="ECO:0007669"/>
    <property type="project" value="InterPro"/>
</dbReference>
<keyword evidence="1" id="KW-0175">Coiled coil</keyword>
<proteinExistence type="predicted"/>
<gene>
    <name evidence="3" type="ORF">SAMN02745149_01158</name>
</gene>
<dbReference type="SUPFAM" id="SSF52540">
    <property type="entry name" value="P-loop containing nucleoside triphosphate hydrolases"/>
    <property type="match status" value="1"/>
</dbReference>
<dbReference type="EMBL" id="FUWG01000007">
    <property type="protein sequence ID" value="SJZ40853.1"/>
    <property type="molecule type" value="Genomic_DNA"/>
</dbReference>
<dbReference type="InterPro" id="IPR027417">
    <property type="entry name" value="P-loop_NTPase"/>
</dbReference>
<dbReference type="Pfam" id="PF13476">
    <property type="entry name" value="AAA_23"/>
    <property type="match status" value="1"/>
</dbReference>
<dbReference type="Pfam" id="PF13558">
    <property type="entry name" value="SbcC_Walker_B"/>
    <property type="match status" value="1"/>
</dbReference>
<dbReference type="GeneID" id="78316456"/>
<keyword evidence="3" id="KW-0269">Exonuclease</keyword>
<dbReference type="RefSeq" id="WP_078933063.1">
    <property type="nucleotide sequence ID" value="NZ_FUWG01000007.1"/>
</dbReference>
<dbReference type="OrthoDB" id="9795626at2"/>
<sequence length="934" mass="105114">MKPVELILKNIGPFLDERIDFSELDTLFLISGNTGAGKTFIFDAMTFALYGKLKGNRANCVQELRSKYAEDGSETFVEFVFEAAGKKYRVHRTVPYTLVNSKGRLVTKPSEVDFCGFEGGEFISFGEKTEATNGRIQEIIGLAADEFAQVVLLPQGAFAEFLKQSSKERRDTLAKLFPVSWFSDLMVKTRENARRMEEELSAVSHQIALSSKNNDFSNASEKLSAMEAKIAELHKKESALIEKRKEIASKKAVLEEKFAAAETAATSRKRLSELAAQKSQFDELEKQNERAQRALELDVFIRQKEDAEKRLFAAQKNFESAQRRYEKITQELDALQSQAERISKLKDDTEKLKKNILQQKSRLDDAQKYTLSNAVPPELRETLCSLNEEYRFSGEEHLSEVKNEKDKSRSVSINEELADACALLQKAAERDGVVLRLSESREELEVLKKSADSLFELLERNRRSREQAEAALEQQRILNMAYTVSKSLLPGKPCPVCGAVEHPEPVCSDAHKDILSFEEQVQTFRQNEKQLDESYQQKLQDMRAAESKIEMLEKQAEPFAAVPETSFVKEQYVSLVKTYFELNVRCRAAQSKIAAAETEIAQFSESLNSLSRSAAGAKAAFENAEAQVKLLADESREKAALLEEKIGKSVFSCVDEAKSCFIESSLLERQKELCRRYADEVKKCEGIVESTAAVDSAENVRAELDLLVSDERYAENDFNAARKETERLEREHTAYSSAFNTVQELERQYNKLYSEFKPYKKLSEDLNGTNPSKLQFDSWALGVYFEQVVSYASRRFFDISSGRFQFLLDSGGKTGKGYKGLDLLVTDSFTGCTRDPATLSGGETFEASISLALAITDVVQNQNGAVSLDSLFIDEGFGSLDGETLDKAMEILNELQETKMIGIISHVEALQQTVRSRIDVEKTNFGSHIRIRKG</sequence>
<dbReference type="Proteomes" id="UP000190423">
    <property type="component" value="Unassembled WGS sequence"/>
</dbReference>
<evidence type="ECO:0000313" key="3">
    <source>
        <dbReference type="EMBL" id="SJZ40853.1"/>
    </source>
</evidence>
<feature type="coiled-coil region" evidence="1">
    <location>
        <begin position="586"/>
        <end position="634"/>
    </location>
</feature>
<feature type="coiled-coil region" evidence="1">
    <location>
        <begin position="186"/>
        <end position="243"/>
    </location>
</feature>
<evidence type="ECO:0000313" key="4">
    <source>
        <dbReference type="Proteomes" id="UP000190423"/>
    </source>
</evidence>
<protein>
    <submittedName>
        <fullName evidence="3">Exonuclease SbcC</fullName>
    </submittedName>
</protein>
<accession>A0A1T4KET0</accession>